<dbReference type="EMBL" id="PEBX01000018">
    <property type="protein sequence ID" value="PTQ56811.1"/>
    <property type="molecule type" value="Genomic_DNA"/>
</dbReference>
<name>A0A2R6Y2D0_9BACL</name>
<dbReference type="PIRSF" id="PIRSF038971">
    <property type="entry name" value="PhnM"/>
    <property type="match status" value="1"/>
</dbReference>
<dbReference type="Gene3D" id="2.30.40.10">
    <property type="entry name" value="Urease, subunit C, domain 1"/>
    <property type="match status" value="1"/>
</dbReference>
<feature type="domain" description="Amidohydrolase-related" evidence="1">
    <location>
        <begin position="64"/>
        <end position="391"/>
    </location>
</feature>
<dbReference type="InterPro" id="IPR006680">
    <property type="entry name" value="Amidohydro-rel"/>
</dbReference>
<evidence type="ECO:0000259" key="1">
    <source>
        <dbReference type="Pfam" id="PF01979"/>
    </source>
</evidence>
<evidence type="ECO:0000313" key="3">
    <source>
        <dbReference type="Proteomes" id="UP000244338"/>
    </source>
</evidence>
<dbReference type="GO" id="GO:0019700">
    <property type="term" value="P:organic phosphonate catabolic process"/>
    <property type="evidence" value="ECO:0007669"/>
    <property type="project" value="InterPro"/>
</dbReference>
<reference evidence="3" key="1">
    <citation type="journal article" date="2018" name="Sci. Rep.">
        <title>Lignite coal burning seam in the remote Altai Mountains harbors a hydrogen-driven thermophilic microbial community.</title>
        <authorList>
            <person name="Kadnikov V.V."/>
            <person name="Mardanov A.V."/>
            <person name="Ivasenko D.A."/>
            <person name="Antsiferov D.V."/>
            <person name="Beletsky A.V."/>
            <person name="Karnachuk O.V."/>
            <person name="Ravin N.V."/>
        </authorList>
    </citation>
    <scope>NUCLEOTIDE SEQUENCE [LARGE SCALE GENOMIC DNA]</scope>
</reference>
<dbReference type="InterPro" id="IPR012696">
    <property type="entry name" value="PhnM"/>
</dbReference>
<dbReference type="InterPro" id="IPR051781">
    <property type="entry name" value="Metallo-dep_Hydrolase"/>
</dbReference>
<dbReference type="Pfam" id="PF01979">
    <property type="entry name" value="Amidohydro_1"/>
    <property type="match status" value="1"/>
</dbReference>
<gene>
    <name evidence="2" type="ORF">BSOLF_2613</name>
</gene>
<dbReference type="SUPFAM" id="SSF51556">
    <property type="entry name" value="Metallo-dependent hydrolases"/>
    <property type="match status" value="1"/>
</dbReference>
<dbReference type="NCBIfam" id="NF011984">
    <property type="entry name" value="PRK15446.1-5"/>
    <property type="match status" value="1"/>
</dbReference>
<dbReference type="Proteomes" id="UP000244338">
    <property type="component" value="Unassembled WGS sequence"/>
</dbReference>
<dbReference type="NCBIfam" id="NF011987">
    <property type="entry name" value="PRK15446.2-3"/>
    <property type="match status" value="1"/>
</dbReference>
<comment type="caution">
    <text evidence="2">The sequence shown here is derived from an EMBL/GenBank/DDBJ whole genome shotgun (WGS) entry which is preliminary data.</text>
</comment>
<accession>A0A2R6Y2D0</accession>
<dbReference type="SUPFAM" id="SSF51338">
    <property type="entry name" value="Composite domain of metallo-dependent hydrolases"/>
    <property type="match status" value="1"/>
</dbReference>
<protein>
    <submittedName>
        <fullName evidence="2">Metal-dependent hydrolase involved in phosphonate metabolism</fullName>
    </submittedName>
</protein>
<dbReference type="InterPro" id="IPR032466">
    <property type="entry name" value="Metal_Hydrolase"/>
</dbReference>
<dbReference type="InterPro" id="IPR011059">
    <property type="entry name" value="Metal-dep_hydrolase_composite"/>
</dbReference>
<dbReference type="NCBIfam" id="NF011990">
    <property type="entry name" value="PRK15446.2-6"/>
    <property type="match status" value="1"/>
</dbReference>
<keyword evidence="2" id="KW-0378">Hydrolase</keyword>
<evidence type="ECO:0000313" key="2">
    <source>
        <dbReference type="EMBL" id="PTQ56811.1"/>
    </source>
</evidence>
<proteinExistence type="predicted"/>
<dbReference type="PANTHER" id="PTHR43135:SF3">
    <property type="entry name" value="ALPHA-D-RIBOSE 1-METHYLPHOSPHONATE 5-TRIPHOSPHATE DIPHOSPHATASE"/>
    <property type="match status" value="1"/>
</dbReference>
<dbReference type="AlphaFoldDB" id="A0A2R6Y2D0"/>
<sequence>MVRITNGMIITEERLLTGHDLYICDGRIACIIPSDESFNCNVHGYALCPEQKDFQTIDAGGKWIMPGLIDVHSDFIEQMLAPRPGVLIDPLLSLRFAEQTLISYGITTIYHSLAIFESGLLARPARTVENVWKMIEAIHTYTSRPTLIRHKVHLRLEIDHVDVIPKLLQTMDQGQIDLLSFMDHTPGQGQYRNLEAYVKLVQSYGRASREAIEHHLQTQHTKERLSLKSLSELARYATQKNIPLASHDDDTLDKIALSHSFGAVISEFPMTLDVAQKARELGLYTLFGAPNALVGRSHNGNLSVREAACHRLVDILCSDYYPPALLTALFVLHAHCGLPLNEVVKWATLNPARALSLHETLGSIAPGKWADLIIVEQSTTGPIVTHAFVGGALIHVQSYKQH</sequence>
<dbReference type="GO" id="GO:0016810">
    <property type="term" value="F:hydrolase activity, acting on carbon-nitrogen (but not peptide) bonds"/>
    <property type="evidence" value="ECO:0007669"/>
    <property type="project" value="InterPro"/>
</dbReference>
<dbReference type="PANTHER" id="PTHR43135">
    <property type="entry name" value="ALPHA-D-RIBOSE 1-METHYLPHOSPHONATE 5-TRIPHOSPHATE DIPHOSPHATASE"/>
    <property type="match status" value="1"/>
</dbReference>
<organism evidence="2 3">
    <name type="scientific">Candidatus Carbonibacillus altaicus</name>
    <dbReference type="NCBI Taxonomy" id="2163959"/>
    <lineage>
        <taxon>Bacteria</taxon>
        <taxon>Bacillati</taxon>
        <taxon>Bacillota</taxon>
        <taxon>Bacilli</taxon>
        <taxon>Bacillales</taxon>
        <taxon>Candidatus Carbonibacillus</taxon>
    </lineage>
</organism>
<dbReference type="Gene3D" id="3.20.20.140">
    <property type="entry name" value="Metal-dependent hydrolases"/>
    <property type="match status" value="1"/>
</dbReference>